<accession>A0ABP2AP71</accession>
<dbReference type="InterPro" id="IPR052364">
    <property type="entry name" value="Rubrerythrin"/>
</dbReference>
<dbReference type="CDD" id="cd01041">
    <property type="entry name" value="Rubrerythrin"/>
    <property type="match status" value="1"/>
</dbReference>
<dbReference type="InterPro" id="IPR024934">
    <property type="entry name" value="Rubredoxin-like_dom"/>
</dbReference>
<name>A0ABP2AP71_SARVE</name>
<gene>
    <name evidence="8" type="primary">rbr</name>
    <name evidence="8" type="ORF">ERS852473_01105</name>
</gene>
<comment type="cofactor">
    <cofactor evidence="1">
        <name>Fe(3+)</name>
        <dbReference type="ChEBI" id="CHEBI:29034"/>
    </cofactor>
</comment>
<dbReference type="CDD" id="cd00729">
    <property type="entry name" value="rubredoxin_SM"/>
    <property type="match status" value="1"/>
</dbReference>
<comment type="caution">
    <text evidence="8">The sequence shown here is derived from an EMBL/GenBank/DDBJ whole genome shotgun (WGS) entry which is preliminary data.</text>
</comment>
<sequence length="185" mass="21942">MKTLKGSETEKNLYKTFAGECRARTKYNLFSEKAKEEGYMWVSEIFNITAENEYAHAREAYKRYLECIKDTEENLMAAAIGETEEFKDIYKGYEETARKEGFKEIAHFFKELREVEEEHQKRFLKLYEKVKNGKMFESKKSTKWICLNCGYIHEGEEAPEKCPLCKYPQSFFKEDSCTKESVKEK</sequence>
<dbReference type="SUPFAM" id="SSF47240">
    <property type="entry name" value="Ferritin-like"/>
    <property type="match status" value="1"/>
</dbReference>
<dbReference type="Pfam" id="PF21349">
    <property type="entry name" value="RUBY_RBDX"/>
    <property type="match status" value="1"/>
</dbReference>
<dbReference type="InterPro" id="IPR009040">
    <property type="entry name" value="Ferritin-like_diiron"/>
</dbReference>
<evidence type="ECO:0000313" key="9">
    <source>
        <dbReference type="Proteomes" id="UP000095488"/>
    </source>
</evidence>
<keyword evidence="3" id="KW-0479">Metal-binding</keyword>
<keyword evidence="5" id="KW-0408">Iron</keyword>
<feature type="domain" description="Ferritin-like diiron" evidence="7">
    <location>
        <begin position="3"/>
        <end position="134"/>
    </location>
</feature>
<keyword evidence="4" id="KW-0249">Electron transport</keyword>
<organism evidence="8 9">
    <name type="scientific">Sarcina ventriculi</name>
    <name type="common">Clostridium ventriculi</name>
    <dbReference type="NCBI Taxonomy" id="1267"/>
    <lineage>
        <taxon>Bacteria</taxon>
        <taxon>Bacillati</taxon>
        <taxon>Bacillota</taxon>
        <taxon>Clostridia</taxon>
        <taxon>Eubacteriales</taxon>
        <taxon>Clostridiaceae</taxon>
        <taxon>Sarcina</taxon>
    </lineage>
</organism>
<evidence type="ECO:0000256" key="3">
    <source>
        <dbReference type="ARBA" id="ARBA00022723"/>
    </source>
</evidence>
<dbReference type="RefSeq" id="WP_055258443.1">
    <property type="nucleotide sequence ID" value="NZ_BCMV01000060.1"/>
</dbReference>
<dbReference type="InterPro" id="IPR048574">
    <property type="entry name" value="RUBY_RBDX"/>
</dbReference>
<evidence type="ECO:0000313" key="8">
    <source>
        <dbReference type="EMBL" id="CUN79112.1"/>
    </source>
</evidence>
<evidence type="ECO:0000259" key="6">
    <source>
        <dbReference type="PROSITE" id="PS50903"/>
    </source>
</evidence>
<evidence type="ECO:0000259" key="7">
    <source>
        <dbReference type="PROSITE" id="PS50905"/>
    </source>
</evidence>
<keyword evidence="9" id="KW-1185">Reference proteome</keyword>
<dbReference type="Gene3D" id="1.20.1260.10">
    <property type="match status" value="1"/>
</dbReference>
<dbReference type="PANTHER" id="PTHR43865:SF1">
    <property type="entry name" value="RUBRERYTHRIN-RELATED"/>
    <property type="match status" value="1"/>
</dbReference>
<keyword evidence="2" id="KW-0813">Transport</keyword>
<evidence type="ECO:0000256" key="5">
    <source>
        <dbReference type="ARBA" id="ARBA00023004"/>
    </source>
</evidence>
<feature type="domain" description="Rubredoxin-like" evidence="6">
    <location>
        <begin position="141"/>
        <end position="175"/>
    </location>
</feature>
<dbReference type="InterPro" id="IPR009078">
    <property type="entry name" value="Ferritin-like_SF"/>
</dbReference>
<dbReference type="EMBL" id="CYZR01000003">
    <property type="protein sequence ID" value="CUN79112.1"/>
    <property type="molecule type" value="Genomic_DNA"/>
</dbReference>
<dbReference type="PROSITE" id="PS50905">
    <property type="entry name" value="FERRITIN_LIKE"/>
    <property type="match status" value="1"/>
</dbReference>
<dbReference type="Proteomes" id="UP000095488">
    <property type="component" value="Unassembled WGS sequence"/>
</dbReference>
<evidence type="ECO:0000256" key="1">
    <source>
        <dbReference type="ARBA" id="ARBA00001965"/>
    </source>
</evidence>
<dbReference type="Gene3D" id="2.20.28.10">
    <property type="match status" value="1"/>
</dbReference>
<protein>
    <submittedName>
        <fullName evidence="8">Rubrerythrin</fullName>
    </submittedName>
</protein>
<evidence type="ECO:0000256" key="2">
    <source>
        <dbReference type="ARBA" id="ARBA00022448"/>
    </source>
</evidence>
<evidence type="ECO:0000256" key="4">
    <source>
        <dbReference type="ARBA" id="ARBA00022982"/>
    </source>
</evidence>
<dbReference type="SUPFAM" id="SSF57802">
    <property type="entry name" value="Rubredoxin-like"/>
    <property type="match status" value="1"/>
</dbReference>
<dbReference type="PANTHER" id="PTHR43865">
    <property type="entry name" value="RUBRERYTHRIN-RELATED"/>
    <property type="match status" value="1"/>
</dbReference>
<dbReference type="InterPro" id="IPR012347">
    <property type="entry name" value="Ferritin-like"/>
</dbReference>
<dbReference type="InterPro" id="IPR003251">
    <property type="entry name" value="Rr_diiron-bd_dom"/>
</dbReference>
<reference evidence="8 9" key="1">
    <citation type="submission" date="2015-09" db="EMBL/GenBank/DDBJ databases">
        <authorList>
            <consortium name="Pathogen Informatics"/>
            <person name="Wu L."/>
            <person name="Ma J."/>
        </authorList>
    </citation>
    <scope>NUCLEOTIDE SEQUENCE [LARGE SCALE GENOMIC DNA]</scope>
    <source>
        <strain evidence="8 9">2789STDY5834858</strain>
    </source>
</reference>
<dbReference type="Pfam" id="PF02915">
    <property type="entry name" value="Rubrerythrin"/>
    <property type="match status" value="1"/>
</dbReference>
<proteinExistence type="predicted"/>
<dbReference type="PROSITE" id="PS50903">
    <property type="entry name" value="RUBREDOXIN_LIKE"/>
    <property type="match status" value="1"/>
</dbReference>